<dbReference type="AlphaFoldDB" id="A0A1H4DWZ1"/>
<name>A0A1H4DWZ1_9SPHI</name>
<evidence type="ECO:0000313" key="2">
    <source>
        <dbReference type="Proteomes" id="UP000198850"/>
    </source>
</evidence>
<dbReference type="STRING" id="425514.SAMN05443550_105128"/>
<proteinExistence type="predicted"/>
<dbReference type="Proteomes" id="UP000198850">
    <property type="component" value="Unassembled WGS sequence"/>
</dbReference>
<organism evidence="1 2">
    <name type="scientific">Pedobacter hartonius</name>
    <dbReference type="NCBI Taxonomy" id="425514"/>
    <lineage>
        <taxon>Bacteria</taxon>
        <taxon>Pseudomonadati</taxon>
        <taxon>Bacteroidota</taxon>
        <taxon>Sphingobacteriia</taxon>
        <taxon>Sphingobacteriales</taxon>
        <taxon>Sphingobacteriaceae</taxon>
        <taxon>Pedobacter</taxon>
    </lineage>
</organism>
<evidence type="ECO:0000313" key="1">
    <source>
        <dbReference type="EMBL" id="SEA76890.1"/>
    </source>
</evidence>
<sequence>MNFRFLEANSAGKNKGRLIVNKETFFEGTDNVGYFNRTTFQNMMGQMREAAPRLFKQYNNFFNCCQEGFAIRNTVLKQTHLVNQQEYYYVIFTKGRVRIETTIYDVENIGKFIKDYADGLINTDFNLSDLIEEASK</sequence>
<keyword evidence="2" id="KW-1185">Reference proteome</keyword>
<dbReference type="RefSeq" id="WP_090556633.1">
    <property type="nucleotide sequence ID" value="NZ_FNRA01000005.1"/>
</dbReference>
<accession>A0A1H4DWZ1</accession>
<dbReference type="EMBL" id="FNRA01000005">
    <property type="protein sequence ID" value="SEA76890.1"/>
    <property type="molecule type" value="Genomic_DNA"/>
</dbReference>
<reference evidence="1 2" key="1">
    <citation type="submission" date="2016-10" db="EMBL/GenBank/DDBJ databases">
        <authorList>
            <person name="de Groot N.N."/>
        </authorList>
    </citation>
    <scope>NUCLEOTIDE SEQUENCE [LARGE SCALE GENOMIC DNA]</scope>
    <source>
        <strain evidence="1 2">DSM 19033</strain>
    </source>
</reference>
<gene>
    <name evidence="1" type="ORF">SAMN05443550_105128</name>
</gene>
<protein>
    <submittedName>
        <fullName evidence="1">Uncharacterized protein</fullName>
    </submittedName>
</protein>